<sequence>MVSSNHKFSQIKQYNSLWPWKGKVAIFFDFLFLLSGSAIMYWARYSTLYWPKNLLPLLSHRHTAIFLLFIFTSFLMLHQKGIYDPRKTLNPAEETKKIFWALTQSVAFLVVVLFAGQILISRKLLLGLWLFSIISLPGWRFILRTIYSGDLRTGNSWIRAVIIGTGENAKKLESFFESNPFLGIAVWGKISPGSEENKEQSIEKLPEILDRYWIDEIIITDPLSLKQTESIVLEAIKRKKRVKLLLPSLSETLHPHWERMEFFEGLPLVPLCDQSIPLFHLIQKRLIDVLVSSTALLFLSPFFLLIGTLIKFQDGGPIFYCSTRVGRKGRRFSCIKFRTMTVDADKKKEALGHLNERIGPMFKITNDPRITPLGKILRKYSIDELPQLFNVLLGQMSLVGPRPPTPDEVEKYEKYSLSYYKRLDVKPGLTSLWAIEARNDPNFDRAIELDCKYIEEWSPWRDLKIIFKTIPVVFRGEGK</sequence>
<evidence type="ECO:0000256" key="5">
    <source>
        <dbReference type="ARBA" id="ARBA00022989"/>
    </source>
</evidence>
<dbReference type="PANTHER" id="PTHR30576">
    <property type="entry name" value="COLANIC BIOSYNTHESIS UDP-GLUCOSE LIPID CARRIER TRANSFERASE"/>
    <property type="match status" value="1"/>
</dbReference>
<protein>
    <submittedName>
        <fullName evidence="9">Sugar transferase</fullName>
    </submittedName>
</protein>
<feature type="transmembrane region" description="Helical" evidence="7">
    <location>
        <begin position="58"/>
        <end position="77"/>
    </location>
</feature>
<evidence type="ECO:0000256" key="2">
    <source>
        <dbReference type="ARBA" id="ARBA00006464"/>
    </source>
</evidence>
<dbReference type="Proteomes" id="UP000297713">
    <property type="component" value="Unassembled WGS sequence"/>
</dbReference>
<comment type="caution">
    <text evidence="9">The sequence shown here is derived from an EMBL/GenBank/DDBJ whole genome shotgun (WGS) entry which is preliminary data.</text>
</comment>
<dbReference type="RefSeq" id="WP_134440769.1">
    <property type="nucleotide sequence ID" value="NZ_LXQC01000176.1"/>
</dbReference>
<evidence type="ECO:0000256" key="4">
    <source>
        <dbReference type="ARBA" id="ARBA00022692"/>
    </source>
</evidence>
<feature type="transmembrane region" description="Helical" evidence="7">
    <location>
        <begin position="98"/>
        <end position="120"/>
    </location>
</feature>
<dbReference type="NCBIfam" id="TIGR03025">
    <property type="entry name" value="EPS_sugtrans"/>
    <property type="match status" value="1"/>
</dbReference>
<proteinExistence type="inferred from homology"/>
<evidence type="ECO:0000313" key="10">
    <source>
        <dbReference type="Proteomes" id="UP000297713"/>
    </source>
</evidence>
<name>A0A4Y8P7V3_9BACT</name>
<keyword evidence="6 7" id="KW-0472">Membrane</keyword>
<accession>A0A4Y8P7V3</accession>
<gene>
    <name evidence="9" type="ORF">A7Q10_01995</name>
</gene>
<comment type="subcellular location">
    <subcellularLocation>
        <location evidence="1">Membrane</location>
        <topology evidence="1">Multi-pass membrane protein</topology>
    </subcellularLocation>
</comment>
<keyword evidence="10" id="KW-1185">Reference proteome</keyword>
<dbReference type="Pfam" id="PF02397">
    <property type="entry name" value="Bac_transf"/>
    <property type="match status" value="1"/>
</dbReference>
<feature type="transmembrane region" description="Helical" evidence="7">
    <location>
        <begin position="289"/>
        <end position="310"/>
    </location>
</feature>
<dbReference type="InterPro" id="IPR003362">
    <property type="entry name" value="Bact_transf"/>
</dbReference>
<comment type="similarity">
    <text evidence="2">Belongs to the bacterial sugar transferase family.</text>
</comment>
<dbReference type="Pfam" id="PF13727">
    <property type="entry name" value="CoA_binding_3"/>
    <property type="match status" value="1"/>
</dbReference>
<evidence type="ECO:0000259" key="8">
    <source>
        <dbReference type="Pfam" id="PF02397"/>
    </source>
</evidence>
<dbReference type="OrthoDB" id="9808602at2"/>
<reference evidence="9 10" key="1">
    <citation type="submission" date="2016-05" db="EMBL/GenBank/DDBJ databases">
        <title>Diversity and Homogeneity among Thermoacidophilic Verrucomicrobia Methanotrophs Linked with Geographical Origin.</title>
        <authorList>
            <person name="Erikstad H.-A."/>
            <person name="Smestad N.B."/>
            <person name="Ceballos R.M."/>
            <person name="Birkeland N.-K."/>
        </authorList>
    </citation>
    <scope>NUCLEOTIDE SEQUENCE [LARGE SCALE GENOMIC DNA]</scope>
    <source>
        <strain evidence="9 10">Phi</strain>
    </source>
</reference>
<dbReference type="AlphaFoldDB" id="A0A4Y8P7V3"/>
<evidence type="ECO:0000256" key="7">
    <source>
        <dbReference type="SAM" id="Phobius"/>
    </source>
</evidence>
<keyword evidence="4 7" id="KW-0812">Transmembrane</keyword>
<evidence type="ECO:0000256" key="3">
    <source>
        <dbReference type="ARBA" id="ARBA00022679"/>
    </source>
</evidence>
<dbReference type="InterPro" id="IPR017475">
    <property type="entry name" value="EPS_sugar_tfrase"/>
</dbReference>
<dbReference type="GO" id="GO:0016020">
    <property type="term" value="C:membrane"/>
    <property type="evidence" value="ECO:0007669"/>
    <property type="project" value="UniProtKB-SubCell"/>
</dbReference>
<evidence type="ECO:0000256" key="1">
    <source>
        <dbReference type="ARBA" id="ARBA00004141"/>
    </source>
</evidence>
<organism evidence="9 10">
    <name type="scientific">Methylacidiphilum caldifontis</name>
    <dbReference type="NCBI Taxonomy" id="2795386"/>
    <lineage>
        <taxon>Bacteria</taxon>
        <taxon>Pseudomonadati</taxon>
        <taxon>Verrucomicrobiota</taxon>
        <taxon>Methylacidiphilae</taxon>
        <taxon>Methylacidiphilales</taxon>
        <taxon>Methylacidiphilaceae</taxon>
        <taxon>Methylacidiphilum (ex Ratnadevi et al. 2023)</taxon>
    </lineage>
</organism>
<evidence type="ECO:0000313" key="9">
    <source>
        <dbReference type="EMBL" id="TFE66569.1"/>
    </source>
</evidence>
<feature type="transmembrane region" description="Helical" evidence="7">
    <location>
        <begin position="126"/>
        <end position="143"/>
    </location>
</feature>
<feature type="domain" description="Bacterial sugar transferase" evidence="8">
    <location>
        <begin position="284"/>
        <end position="474"/>
    </location>
</feature>
<keyword evidence="3 9" id="KW-0808">Transferase</keyword>
<feature type="transmembrane region" description="Helical" evidence="7">
    <location>
        <begin position="24"/>
        <end position="43"/>
    </location>
</feature>
<dbReference type="EMBL" id="LXQC01000176">
    <property type="protein sequence ID" value="TFE66569.1"/>
    <property type="molecule type" value="Genomic_DNA"/>
</dbReference>
<keyword evidence="5 7" id="KW-1133">Transmembrane helix</keyword>
<evidence type="ECO:0000256" key="6">
    <source>
        <dbReference type="ARBA" id="ARBA00023136"/>
    </source>
</evidence>
<dbReference type="GO" id="GO:0016780">
    <property type="term" value="F:phosphotransferase activity, for other substituted phosphate groups"/>
    <property type="evidence" value="ECO:0007669"/>
    <property type="project" value="TreeGrafter"/>
</dbReference>
<dbReference type="PANTHER" id="PTHR30576:SF0">
    <property type="entry name" value="UNDECAPRENYL-PHOSPHATE N-ACETYLGALACTOSAMINYL 1-PHOSPHATE TRANSFERASE-RELATED"/>
    <property type="match status" value="1"/>
</dbReference>